<dbReference type="SMART" id="SM01332">
    <property type="entry name" value="Cyclin_C"/>
    <property type="match status" value="1"/>
</dbReference>
<dbReference type="SUPFAM" id="SSF47954">
    <property type="entry name" value="Cyclin-like"/>
    <property type="match status" value="2"/>
</dbReference>
<dbReference type="SMART" id="SM00385">
    <property type="entry name" value="CYCLIN"/>
    <property type="match status" value="2"/>
</dbReference>
<evidence type="ECO:0000256" key="1">
    <source>
        <dbReference type="ARBA" id="ARBA00003222"/>
    </source>
</evidence>
<comment type="caution">
    <text evidence="9">The sequence shown here is derived from an EMBL/GenBank/DDBJ whole genome shotgun (WGS) entry which is preliminary data.</text>
</comment>
<dbReference type="GO" id="GO:0044772">
    <property type="term" value="P:mitotic cell cycle phase transition"/>
    <property type="evidence" value="ECO:0007669"/>
    <property type="project" value="InterPro"/>
</dbReference>
<feature type="non-terminal residue" evidence="9">
    <location>
        <position position="300"/>
    </location>
</feature>
<dbReference type="Pfam" id="PF02984">
    <property type="entry name" value="Cyclin_C"/>
    <property type="match status" value="1"/>
</dbReference>
<comment type="function">
    <text evidence="1">Essential for the control of the cell cycle at the G2/M (mitosis) transition.</text>
</comment>
<dbReference type="AlphaFoldDB" id="A0A7K6RCX1"/>
<dbReference type="OrthoDB" id="5590282at2759"/>
<accession>A0A7K6RCX1</accession>
<feature type="domain" description="Cyclin C-terminal" evidence="8">
    <location>
        <begin position="168"/>
        <end position="285"/>
    </location>
</feature>
<dbReference type="InterPro" id="IPR046965">
    <property type="entry name" value="Cyclin_A/B-like"/>
</dbReference>
<dbReference type="InterPro" id="IPR039361">
    <property type="entry name" value="Cyclin"/>
</dbReference>
<evidence type="ECO:0000259" key="8">
    <source>
        <dbReference type="SMART" id="SM01332"/>
    </source>
</evidence>
<name>A0A7K6RCX1_9AVES</name>
<keyword evidence="4 6" id="KW-0195">Cyclin</keyword>
<dbReference type="PROSITE" id="PS00292">
    <property type="entry name" value="CYCLINS"/>
    <property type="match status" value="1"/>
</dbReference>
<keyword evidence="3" id="KW-0132">Cell division</keyword>
<dbReference type="InterPro" id="IPR006671">
    <property type="entry name" value="Cyclin_N"/>
</dbReference>
<dbReference type="FunFam" id="1.10.472.10:FF:000198">
    <property type="entry name" value="G2/mitotic-specific cyclin-B1"/>
    <property type="match status" value="1"/>
</dbReference>
<reference evidence="9 10" key="1">
    <citation type="submission" date="2019-09" db="EMBL/GenBank/DDBJ databases">
        <title>Bird 10,000 Genomes (B10K) Project - Family phase.</title>
        <authorList>
            <person name="Zhang G."/>
        </authorList>
    </citation>
    <scope>NUCLEOTIDE SEQUENCE [LARGE SCALE GENOMIC DNA]</scope>
    <source>
        <strain evidence="9">B10K-DU-029-58</strain>
        <tissue evidence="9">Muscle</tissue>
    </source>
</reference>
<evidence type="ECO:0000313" key="9">
    <source>
        <dbReference type="EMBL" id="NWW83863.1"/>
    </source>
</evidence>
<gene>
    <name evidence="9" type="primary">Ccnb1</name>
    <name evidence="9" type="ORF">RHYJUB_R14477</name>
</gene>
<dbReference type="InterPro" id="IPR013763">
    <property type="entry name" value="Cyclin-like_dom"/>
</dbReference>
<evidence type="ECO:0000256" key="5">
    <source>
        <dbReference type="ARBA" id="ARBA00023306"/>
    </source>
</evidence>
<proteinExistence type="inferred from homology"/>
<feature type="domain" description="Cyclin-like" evidence="7">
    <location>
        <begin position="172"/>
        <end position="252"/>
    </location>
</feature>
<dbReference type="PANTHER" id="PTHR10177">
    <property type="entry name" value="CYCLINS"/>
    <property type="match status" value="1"/>
</dbReference>
<keyword evidence="10" id="KW-1185">Reference proteome</keyword>
<protein>
    <submittedName>
        <fullName evidence="9">CCNB1 protein</fullName>
    </submittedName>
</protein>
<dbReference type="Gene3D" id="1.10.472.10">
    <property type="entry name" value="Cyclin-like"/>
    <property type="match status" value="2"/>
</dbReference>
<feature type="domain" description="Cyclin-like" evidence="7">
    <location>
        <begin position="75"/>
        <end position="159"/>
    </location>
</feature>
<dbReference type="GO" id="GO:0005829">
    <property type="term" value="C:cytosol"/>
    <property type="evidence" value="ECO:0007669"/>
    <property type="project" value="UniProtKB-ARBA"/>
</dbReference>
<evidence type="ECO:0000256" key="2">
    <source>
        <dbReference type="ARBA" id="ARBA00006955"/>
    </source>
</evidence>
<evidence type="ECO:0000259" key="7">
    <source>
        <dbReference type="SMART" id="SM00385"/>
    </source>
</evidence>
<feature type="non-terminal residue" evidence="9">
    <location>
        <position position="1"/>
    </location>
</feature>
<evidence type="ECO:0000313" key="10">
    <source>
        <dbReference type="Proteomes" id="UP000570016"/>
    </source>
</evidence>
<keyword evidence="5" id="KW-0131">Cell cycle</keyword>
<dbReference type="InterPro" id="IPR036915">
    <property type="entry name" value="Cyclin-like_sf"/>
</dbReference>
<dbReference type="Proteomes" id="UP000570016">
    <property type="component" value="Unassembled WGS sequence"/>
</dbReference>
<dbReference type="CDD" id="cd20507">
    <property type="entry name" value="CYCLIN_CCNB1-like_rpt1"/>
    <property type="match status" value="1"/>
</dbReference>
<dbReference type="GO" id="GO:0051301">
    <property type="term" value="P:cell division"/>
    <property type="evidence" value="ECO:0007669"/>
    <property type="project" value="UniProtKB-KW"/>
</dbReference>
<dbReference type="InterPro" id="IPR048258">
    <property type="entry name" value="Cyclins_cyclin-box"/>
</dbReference>
<dbReference type="GO" id="GO:0016538">
    <property type="term" value="F:cyclin-dependent protein serine/threonine kinase regulator activity"/>
    <property type="evidence" value="ECO:0007669"/>
    <property type="project" value="InterPro"/>
</dbReference>
<comment type="similarity">
    <text evidence="2">Belongs to the cyclin family. Cyclin AB subfamily.</text>
</comment>
<organism evidence="9 10">
    <name type="scientific">Rhynochetos jubatus</name>
    <name type="common">kagu</name>
    <dbReference type="NCBI Taxonomy" id="54386"/>
    <lineage>
        <taxon>Eukaryota</taxon>
        <taxon>Metazoa</taxon>
        <taxon>Chordata</taxon>
        <taxon>Craniata</taxon>
        <taxon>Vertebrata</taxon>
        <taxon>Euteleostomi</taxon>
        <taxon>Archelosauria</taxon>
        <taxon>Archosauria</taxon>
        <taxon>Dinosauria</taxon>
        <taxon>Saurischia</taxon>
        <taxon>Theropoda</taxon>
        <taxon>Coelurosauria</taxon>
        <taxon>Aves</taxon>
        <taxon>Neognathae</taxon>
        <taxon>Neoaves</taxon>
        <taxon>Phaethontimorphae</taxon>
        <taxon>Eurypygiformes</taxon>
        <taxon>Rhynochetidae</taxon>
        <taxon>Rhynochetos</taxon>
    </lineage>
</organism>
<dbReference type="Pfam" id="PF00134">
    <property type="entry name" value="Cyclin_N"/>
    <property type="match status" value="1"/>
</dbReference>
<evidence type="ECO:0000256" key="4">
    <source>
        <dbReference type="ARBA" id="ARBA00023127"/>
    </source>
</evidence>
<evidence type="ECO:0000256" key="6">
    <source>
        <dbReference type="RuleBase" id="RU000383"/>
    </source>
</evidence>
<sequence length="300" mass="34653">PQKTSKRAVSEDVLHNAFSEILLQEGDLSTDPGFCSSYWKDIYKYFREFEENQVIRPRYLGIQSINGNMRAILINWLVQVQVKFRLHQETLYMTVSIMDRFLQFNAVSKNMLQLVGVTAMFIACKYEEVLPPNTKDFVYITNNTYTKVQICQMEIKILQALDFVLGCPLPPHFLRRAVNIAEVNSERYVLANYLMELSIVDYDMAHFLPSKTAAAASCLALKLNGCQWTEAMQYHMYYAESDLLLVMQHMAKNVILVNTDMTELKAVRNKYASKKNGRISTIELLNSVIIWDLAKPLLKY</sequence>
<dbReference type="EMBL" id="VZRY01000116">
    <property type="protein sequence ID" value="NWW83863.1"/>
    <property type="molecule type" value="Genomic_DNA"/>
</dbReference>
<dbReference type="PIRSF" id="PIRSF001771">
    <property type="entry name" value="Cyclin_A_B_D_E"/>
    <property type="match status" value="1"/>
</dbReference>
<dbReference type="InterPro" id="IPR004367">
    <property type="entry name" value="Cyclin_C-dom"/>
</dbReference>
<evidence type="ECO:0000256" key="3">
    <source>
        <dbReference type="ARBA" id="ARBA00022618"/>
    </source>
</evidence>